<keyword evidence="2" id="KW-0732">Signal</keyword>
<feature type="signal peptide" evidence="2">
    <location>
        <begin position="1"/>
        <end position="20"/>
    </location>
</feature>
<protein>
    <submittedName>
        <fullName evidence="3">Meiotically up-regulated protein</fullName>
    </submittedName>
</protein>
<evidence type="ECO:0000256" key="2">
    <source>
        <dbReference type="SAM" id="SignalP"/>
    </source>
</evidence>
<feature type="chain" id="PRO_5047009655" evidence="2">
    <location>
        <begin position="21"/>
        <end position="504"/>
    </location>
</feature>
<keyword evidence="1" id="KW-1133">Transmembrane helix</keyword>
<sequence>MRNSLVITFIFTLFLLNCDCKKINGRNDPVDYLALARKTSDYLDVYLQGFVDEDCTFGGFVNSSKKKDWSFCWPNFEMVSADAAMIRLLVKENYPITDQEVKYHLARLERVVDWEREYLWDVKVNNGGYYAAILSYNTEKRDESVKYIDDLAYAGIAMMQCYYTMLVTGQEDHPLTAKCLQYAAECGDWLLQVEDESIWASNVGGGYYWNTGEVSRKEGLSLISNVQAVILLRELALLGDDAIEGTLGVNTFRNHTALWEKHADLVLDIIRHETRVSARPRIDGDLCQNHTPPKTAGKPEFFAYENSIVSVALLLSNFDEESEALLTAINDYFWLEEERVYTQSSLSGSISTVFTGWATENLLTRYYLKRKRNLPYNPSLDDLNNHPTNLQITDQKTRSLDSFQFIANLLTNHETGAVYQDVYSNGQNRRFEDGTHFTVDCAFALRFFALAQLATKYDEGALGNNAHGEVDLAQETFTDSTSAASSIQVFFYLLTTTLLLLYFF</sequence>
<accession>A0ABQ8Z6S5</accession>
<dbReference type="EMBL" id="JAOAOG010000044">
    <property type="protein sequence ID" value="KAJ6252493.1"/>
    <property type="molecule type" value="Genomic_DNA"/>
</dbReference>
<reference evidence="3" key="1">
    <citation type="submission" date="2022-08" db="EMBL/GenBank/DDBJ databases">
        <title>Novel sulfate-reducing endosymbionts in the free-living metamonad Anaeramoeba.</title>
        <authorList>
            <person name="Jerlstrom-Hultqvist J."/>
            <person name="Cepicka I."/>
            <person name="Gallot-Lavallee L."/>
            <person name="Salas-Leiva D."/>
            <person name="Curtis B.A."/>
            <person name="Zahonova K."/>
            <person name="Pipaliya S."/>
            <person name="Dacks J."/>
            <person name="Roger A.J."/>
        </authorList>
    </citation>
    <scope>NUCLEOTIDE SEQUENCE</scope>
    <source>
        <strain evidence="3">Schooner1</strain>
    </source>
</reference>
<keyword evidence="4" id="KW-1185">Reference proteome</keyword>
<dbReference type="Proteomes" id="UP001150062">
    <property type="component" value="Unassembled WGS sequence"/>
</dbReference>
<comment type="caution">
    <text evidence="3">The sequence shown here is derived from an EMBL/GenBank/DDBJ whole genome shotgun (WGS) entry which is preliminary data.</text>
</comment>
<keyword evidence="1" id="KW-0472">Membrane</keyword>
<proteinExistence type="predicted"/>
<organism evidence="3 4">
    <name type="scientific">Anaeramoeba flamelloides</name>
    <dbReference type="NCBI Taxonomy" id="1746091"/>
    <lineage>
        <taxon>Eukaryota</taxon>
        <taxon>Metamonada</taxon>
        <taxon>Anaeramoebidae</taxon>
        <taxon>Anaeramoeba</taxon>
    </lineage>
</organism>
<keyword evidence="1" id="KW-0812">Transmembrane</keyword>
<name>A0ABQ8Z6S5_9EUKA</name>
<dbReference type="Gene3D" id="1.50.10.20">
    <property type="match status" value="1"/>
</dbReference>
<evidence type="ECO:0000313" key="3">
    <source>
        <dbReference type="EMBL" id="KAJ6252493.1"/>
    </source>
</evidence>
<evidence type="ECO:0000256" key="1">
    <source>
        <dbReference type="SAM" id="Phobius"/>
    </source>
</evidence>
<evidence type="ECO:0000313" key="4">
    <source>
        <dbReference type="Proteomes" id="UP001150062"/>
    </source>
</evidence>
<gene>
    <name evidence="3" type="ORF">M0813_14171</name>
</gene>
<feature type="transmembrane region" description="Helical" evidence="1">
    <location>
        <begin position="483"/>
        <end position="503"/>
    </location>
</feature>